<sequence>MGARQFSPTSSRPLIALCDYSPLIAQPGDIWTSKKRRADIHYQYGGIASMIRAMFNIRSRTGRELDFVNRKRYRVQNPGSITFRY</sequence>
<proteinExistence type="predicted"/>
<dbReference type="EMBL" id="CADCXV010001199">
    <property type="protein sequence ID" value="CAB0042493.1"/>
    <property type="molecule type" value="Genomic_DNA"/>
</dbReference>
<protein>
    <submittedName>
        <fullName evidence="1">Uncharacterized protein</fullName>
    </submittedName>
</protein>
<reference evidence="1 2" key="1">
    <citation type="submission" date="2020-02" db="EMBL/GenBank/DDBJ databases">
        <authorList>
            <person name="Ferguson B K."/>
        </authorList>
    </citation>
    <scope>NUCLEOTIDE SEQUENCE [LARGE SCALE GENOMIC DNA]</scope>
</reference>
<dbReference type="OrthoDB" id="7848332at2759"/>
<evidence type="ECO:0000313" key="1">
    <source>
        <dbReference type="EMBL" id="CAB0042493.1"/>
    </source>
</evidence>
<organism evidence="1 2">
    <name type="scientific">Trichogramma brassicae</name>
    <dbReference type="NCBI Taxonomy" id="86971"/>
    <lineage>
        <taxon>Eukaryota</taxon>
        <taxon>Metazoa</taxon>
        <taxon>Ecdysozoa</taxon>
        <taxon>Arthropoda</taxon>
        <taxon>Hexapoda</taxon>
        <taxon>Insecta</taxon>
        <taxon>Pterygota</taxon>
        <taxon>Neoptera</taxon>
        <taxon>Endopterygota</taxon>
        <taxon>Hymenoptera</taxon>
        <taxon>Apocrita</taxon>
        <taxon>Proctotrupomorpha</taxon>
        <taxon>Chalcidoidea</taxon>
        <taxon>Trichogrammatidae</taxon>
        <taxon>Trichogramma</taxon>
    </lineage>
</organism>
<dbReference type="Proteomes" id="UP000479190">
    <property type="component" value="Unassembled WGS sequence"/>
</dbReference>
<name>A0A6H5IVW6_9HYME</name>
<accession>A0A6H5IVW6</accession>
<dbReference type="AlphaFoldDB" id="A0A6H5IVW6"/>
<evidence type="ECO:0000313" key="2">
    <source>
        <dbReference type="Proteomes" id="UP000479190"/>
    </source>
</evidence>
<keyword evidence="2" id="KW-1185">Reference proteome</keyword>
<gene>
    <name evidence="1" type="ORF">TBRA_LOCUS14111</name>
</gene>